<reference evidence="8" key="1">
    <citation type="submission" date="2023-10" db="EMBL/GenBank/DDBJ databases">
        <authorList>
            <person name="Hackl T."/>
        </authorList>
    </citation>
    <scope>NUCLEOTIDE SEQUENCE</scope>
</reference>
<dbReference type="EMBL" id="CAUWAG010000010">
    <property type="protein sequence ID" value="CAJ2508236.1"/>
    <property type="molecule type" value="Genomic_DNA"/>
</dbReference>
<evidence type="ECO:0000313" key="9">
    <source>
        <dbReference type="Proteomes" id="UP001295740"/>
    </source>
</evidence>
<dbReference type="Proteomes" id="UP001295740">
    <property type="component" value="Unassembled WGS sequence"/>
</dbReference>
<keyword evidence="6" id="KW-0503">Monooxygenase</keyword>
<gene>
    <name evidence="8" type="ORF">KHLLAP_LOCUS8704</name>
</gene>
<comment type="pathway">
    <text evidence="2">Secondary metabolite biosynthesis.</text>
</comment>
<evidence type="ECO:0000256" key="6">
    <source>
        <dbReference type="ARBA" id="ARBA00023033"/>
    </source>
</evidence>
<sequence length="445" mass="48128">MAGNFEQEDLPVLIIGAGTCGLAIAHGLHINNIPYKLFEKDSALGTRNNRDWAFGCHWSRPILASLLGPAGWARVERAALVDPGLPRVETDVINVFNGATGERAGAVPTPGVSRFLRSRLRGLIAEGIGGSEGVAEFGKTVVGVSYEYGDGSKTRKSVTAHFGDGTSARGRLLIGADGSQSALRSILLGAPAASLKRLSLVSTFINATYPHELALYLRSFHPIFNLILHPENMVGFLGTLDAADPDKPETWRFTFYISWPSDLEEQAANKEKERGWGVKERLRQIRERARGWGEPLRSAFEGLEEDHAEVYYGALADWDPSLEGHAWDNRGGLVTLVGDAAHPMTYHRGQGLNHALADAGKLVELLSHANNTTNTTNPHKSQADLITAYETEMRARAGAEVRLSEMNSIMLHDYARVSESPLMKQGMSIGTGHGGEGGEGKTAAE</sequence>
<evidence type="ECO:0000256" key="1">
    <source>
        <dbReference type="ARBA" id="ARBA00001974"/>
    </source>
</evidence>
<proteinExistence type="predicted"/>
<evidence type="ECO:0000256" key="5">
    <source>
        <dbReference type="ARBA" id="ARBA00023002"/>
    </source>
</evidence>
<keyword evidence="3" id="KW-0285">Flavoprotein</keyword>
<protein>
    <submittedName>
        <fullName evidence="8">Uu.00g094220.m01.CDS01</fullName>
    </submittedName>
</protein>
<keyword evidence="4" id="KW-0274">FAD</keyword>
<comment type="cofactor">
    <cofactor evidence="1">
        <name>FAD</name>
        <dbReference type="ChEBI" id="CHEBI:57692"/>
    </cofactor>
</comment>
<accession>A0AAI8YKI5</accession>
<dbReference type="GO" id="GO:0071949">
    <property type="term" value="F:FAD binding"/>
    <property type="evidence" value="ECO:0007669"/>
    <property type="project" value="InterPro"/>
</dbReference>
<evidence type="ECO:0000256" key="3">
    <source>
        <dbReference type="ARBA" id="ARBA00022630"/>
    </source>
</evidence>
<keyword evidence="5" id="KW-0560">Oxidoreductase</keyword>
<evidence type="ECO:0000256" key="4">
    <source>
        <dbReference type="ARBA" id="ARBA00022827"/>
    </source>
</evidence>
<evidence type="ECO:0000259" key="7">
    <source>
        <dbReference type="Pfam" id="PF01494"/>
    </source>
</evidence>
<dbReference type="Gene3D" id="3.50.50.60">
    <property type="entry name" value="FAD/NAD(P)-binding domain"/>
    <property type="match status" value="1"/>
</dbReference>
<feature type="domain" description="FAD-binding" evidence="7">
    <location>
        <begin position="328"/>
        <end position="401"/>
    </location>
</feature>
<keyword evidence="9" id="KW-1185">Reference proteome</keyword>
<evidence type="ECO:0000256" key="2">
    <source>
        <dbReference type="ARBA" id="ARBA00005179"/>
    </source>
</evidence>
<dbReference type="GO" id="GO:0004497">
    <property type="term" value="F:monooxygenase activity"/>
    <property type="evidence" value="ECO:0007669"/>
    <property type="project" value="UniProtKB-KW"/>
</dbReference>
<comment type="caution">
    <text evidence="8">The sequence shown here is derived from an EMBL/GenBank/DDBJ whole genome shotgun (WGS) entry which is preliminary data.</text>
</comment>
<dbReference type="PANTHER" id="PTHR47178">
    <property type="entry name" value="MONOOXYGENASE, FAD-BINDING"/>
    <property type="match status" value="1"/>
</dbReference>
<organism evidence="8 9">
    <name type="scientific">Anthostomella pinea</name>
    <dbReference type="NCBI Taxonomy" id="933095"/>
    <lineage>
        <taxon>Eukaryota</taxon>
        <taxon>Fungi</taxon>
        <taxon>Dikarya</taxon>
        <taxon>Ascomycota</taxon>
        <taxon>Pezizomycotina</taxon>
        <taxon>Sordariomycetes</taxon>
        <taxon>Xylariomycetidae</taxon>
        <taxon>Xylariales</taxon>
        <taxon>Xylariaceae</taxon>
        <taxon>Anthostomella</taxon>
    </lineage>
</organism>
<dbReference type="PRINTS" id="PR00420">
    <property type="entry name" value="RNGMNOXGNASE"/>
</dbReference>
<dbReference type="SUPFAM" id="SSF51905">
    <property type="entry name" value="FAD/NAD(P)-binding domain"/>
    <property type="match status" value="1"/>
</dbReference>
<dbReference type="InterPro" id="IPR002938">
    <property type="entry name" value="FAD-bd"/>
</dbReference>
<dbReference type="PANTHER" id="PTHR47178:SF3">
    <property type="entry name" value="FAD-BINDING DOMAIN-CONTAINING PROTEIN"/>
    <property type="match status" value="1"/>
</dbReference>
<dbReference type="Pfam" id="PF01494">
    <property type="entry name" value="FAD_binding_3"/>
    <property type="match status" value="1"/>
</dbReference>
<dbReference type="AlphaFoldDB" id="A0AAI8YKI5"/>
<evidence type="ECO:0000313" key="8">
    <source>
        <dbReference type="EMBL" id="CAJ2508236.1"/>
    </source>
</evidence>
<dbReference type="InterPro" id="IPR036188">
    <property type="entry name" value="FAD/NAD-bd_sf"/>
</dbReference>
<name>A0AAI8YKI5_9PEZI</name>